<dbReference type="KEGG" id="tcs:IMZ38_05580"/>
<dbReference type="GeneID" id="59454868"/>
<dbReference type="RefSeq" id="WP_193435911.1">
    <property type="nucleotide sequence ID" value="NZ_CP063144.1"/>
</dbReference>
<sequence>MSSNAYELISKWLVEESFTIRRLEAPPEAKILWGLDVFTPGQPSVNFKIINPADKPDRVLIVLGIGISPDHRRELDKLKQAEKLKVISNILGKALSVCIDCQITVQPNMIDPQALSILLALFNEEIALYGKPYFIRLVARTLNTYFAIISGFNEWFPVIPEDSRKKIQPYA</sequence>
<accession>A0A7M1URG0</accession>
<dbReference type="AlphaFoldDB" id="A0A7M1URG0"/>
<dbReference type="OrthoDB" id="17336at2157"/>
<dbReference type="Proteomes" id="UP000593766">
    <property type="component" value="Chromosome"/>
</dbReference>
<reference evidence="1 2" key="1">
    <citation type="submission" date="2020-10" db="EMBL/GenBank/DDBJ databases">
        <title>Complete genome sequence of Thermosphaera aggregans strain 3507.</title>
        <authorList>
            <person name="Zayulina K.S."/>
            <person name="Elcheninov A.G."/>
            <person name="Toshchakov S.V."/>
            <person name="Kublanov I.V."/>
            <person name="Kochetkova T.V."/>
        </authorList>
    </citation>
    <scope>NUCLEOTIDE SEQUENCE [LARGE SCALE GENOMIC DNA]</scope>
    <source>
        <strain evidence="1 2">3507</strain>
    </source>
</reference>
<evidence type="ECO:0000313" key="2">
    <source>
        <dbReference type="Proteomes" id="UP000593766"/>
    </source>
</evidence>
<proteinExistence type="predicted"/>
<dbReference type="Gene3D" id="3.30.1460.10">
    <property type="match status" value="1"/>
</dbReference>
<name>A0A7M1URG0_9CREN</name>
<dbReference type="Pfam" id="PF10061">
    <property type="entry name" value="DUF2299"/>
    <property type="match status" value="1"/>
</dbReference>
<dbReference type="InterPro" id="IPR018747">
    <property type="entry name" value="DUF2299"/>
</dbReference>
<evidence type="ECO:0000313" key="1">
    <source>
        <dbReference type="EMBL" id="QOR94107.1"/>
    </source>
</evidence>
<protein>
    <submittedName>
        <fullName evidence="1">DUF2299 family protein</fullName>
    </submittedName>
</protein>
<dbReference type="EMBL" id="CP063144">
    <property type="protein sequence ID" value="QOR94107.1"/>
    <property type="molecule type" value="Genomic_DNA"/>
</dbReference>
<organism evidence="1 2">
    <name type="scientific">Thermosphaera chiliense</name>
    <dbReference type="NCBI Taxonomy" id="3402707"/>
    <lineage>
        <taxon>Archaea</taxon>
        <taxon>Thermoproteota</taxon>
        <taxon>Thermoprotei</taxon>
        <taxon>Desulfurococcales</taxon>
        <taxon>Desulfurococcaceae</taxon>
        <taxon>Thermosphaera</taxon>
    </lineage>
</organism>
<keyword evidence="2" id="KW-1185">Reference proteome</keyword>
<gene>
    <name evidence="1" type="ORF">IMZ38_05580</name>
</gene>